<accession>D5AUW0</accession>
<gene>
    <name evidence="10" type="ordered locus">RCAP_rcc02005</name>
</gene>
<evidence type="ECO:0000256" key="2">
    <source>
        <dbReference type="ARBA" id="ARBA00022737"/>
    </source>
</evidence>
<evidence type="ECO:0000256" key="4">
    <source>
        <dbReference type="ARBA" id="ARBA00022801"/>
    </source>
</evidence>
<keyword evidence="1" id="KW-0540">Nuclease</keyword>
<protein>
    <recommendedName>
        <fullName evidence="8">CRISPR-associated endoribonuclease Cas13a</fullName>
    </recommendedName>
</protein>
<keyword evidence="12" id="KW-0002">3D-structure</keyword>
<feature type="compositionally biased region" description="Basic and acidic residues" evidence="9">
    <location>
        <begin position="25"/>
        <end position="36"/>
    </location>
</feature>
<evidence type="ECO:0000256" key="6">
    <source>
        <dbReference type="ARBA" id="ARBA00023118"/>
    </source>
</evidence>
<organism evidence="10 11">
    <name type="scientific">Rhodobacter capsulatus (strain ATCC BAA-309 / NBRC 16581 / SB1003)</name>
    <dbReference type="NCBI Taxonomy" id="272942"/>
    <lineage>
        <taxon>Bacteria</taxon>
        <taxon>Pseudomonadati</taxon>
        <taxon>Pseudomonadota</taxon>
        <taxon>Alphaproteobacteria</taxon>
        <taxon>Rhodobacterales</taxon>
        <taxon>Rhodobacter group</taxon>
        <taxon>Rhodobacter</taxon>
    </lineage>
</organism>
<dbReference type="HOGENOM" id="CLU_262719_0_0_5"/>
<reference evidence="12" key="3">
    <citation type="journal article" date="2022" name="Commun. Biol.">
        <title>Structure and mechanism of the RNA dependent RNase Cas13a from Rhodobacter capsulatus.</title>
        <authorList>
            <person name="Kick L.M."/>
            <person name="von Wrisberg M.K."/>
            <person name="Runtsch L.S."/>
            <person name="Schneider S."/>
        </authorList>
    </citation>
    <scope>X-RAY CRYSTALLOGRAPHY (2.20 ANGSTROMS)</scope>
</reference>
<evidence type="ECO:0007829" key="12">
    <source>
        <dbReference type="PDB" id="7OS0"/>
    </source>
</evidence>
<keyword evidence="6" id="KW-0051">Antiviral defense</keyword>
<evidence type="ECO:0000256" key="7">
    <source>
        <dbReference type="ARBA" id="ARBA00044753"/>
    </source>
</evidence>
<sequence>MQIGKVQGRTISEFGDPAGGLKRKISTDGKNRKELPAHLSSDPKALIGQWISGIDKIYRKPDSRKSDGKAIHSPTPSKMQFDARDDLGEAFWKLVSEAGLAQDSDYDQFKRRLHPYGDKFQPADSGAKLKFEADPPEPQAFHGRWYGAMSKRGNDAKELAAALYEHLHVDEKRIDGQPKRNPKTDKFAPGLVVARALGIESSVLPRGMARLARNWGEEEIQTYFVVDVAASVKEVAKAAVSAAQAFDPPRQVSGRSLSPKVGFALAEHLERVTGSKRCSFDPAAGPSVLALHDEVKKTYKRLCARGKNAARAFPADKTELLALMRHTHENRVRNQMVRMGRVSEYRGQQAGDLAQSHYWTSAGQTEIKESEIFVRLWVGAFALAGRSMKAWIDPMGKIVNTEKNDRDLTAAVNIRQVISNKEMVAEAMARRGIYFGETPELDRLGAEGNEGFVFALLRYLRGCRNQTFHLGARAGFLKEIRKELEKTRWGKAKEAEHVVLTDKTVAAIRAIIDNDAKALGARLLADLSGAFVAHYASKEHFSTLYSEIVKAVKDAPEVSSGLPRLKLLLKRADGVRGYVHGLRDTRKHAFATKLPPPPAPRELDDPATKARYIALLRLYDGPFRAYASGITGTALAGPAARAKEAATALAQSVNVTKAYSDVMEGRTSRLRPPNDGETLREYLSALTGETATEFRVQIGYESDSENARKQAEFIENYRRDMLAFMFEDYIRAKGFDWILKIEPGATAMTRAPVLPEPIDTRGQYEHWQAALYLVMHFVPASDVSNLLHQLRKWEALQGKYELVQDGDATDQADARREALDLVKRFRDVLVLFLKTGEARFEGRAAPFDLKPFRALFANPATFDRLFMATPTTARPAEDDPEGDGASEPELRVARTLRGLRQIARYNHMAVLSDLFAKHKVRDEEVARLAEIEDETQEKSQIVAAQELRTDLHDKVMKCHPKTISPEERQSYAAAIKTIEEHRFLVGRVYLGDHLRLHRLMMDVIGRLIDYAGAYERDTGTFLINASKQLGAGADWAVTIAGAANTDARTQTRKDLAHFNVLDRADGTPDLTALVNRAREMMAYDRKRKNAVPRSILDMLARLGLTLKWQMKDHLLQDATITQAAIKHLDKVRLTVGGPAAVTEARFSQDYLQMVAAVFNGSVQNPKPRRRDDGDAWHKPPKPATAQSQPDQKPPNKAPSAGSRLPPPQVGEVYEGVVVKVIDTGSLGFLAVEGVAGNIGLHISRLRRIREDAIIVGRRYRFRVEIYVPPKSNTSKLNAADLVRID</sequence>
<feature type="compositionally biased region" description="Basic and acidic residues" evidence="9">
    <location>
        <begin position="59"/>
        <end position="70"/>
    </location>
</feature>
<feature type="region of interest" description="Disordered" evidence="9">
    <location>
        <begin position="1"/>
        <end position="40"/>
    </location>
</feature>
<dbReference type="InterPro" id="IPR053395">
    <property type="entry name" value="Cas13a_endoribonuclease"/>
</dbReference>
<evidence type="ECO:0000256" key="3">
    <source>
        <dbReference type="ARBA" id="ARBA00022759"/>
    </source>
</evidence>
<dbReference type="GO" id="GO:0003723">
    <property type="term" value="F:RNA binding"/>
    <property type="evidence" value="ECO:0007669"/>
    <property type="project" value="UniProtKB-KW"/>
</dbReference>
<evidence type="ECO:0000256" key="9">
    <source>
        <dbReference type="SAM" id="MobiDB-lite"/>
    </source>
</evidence>
<keyword evidence="5" id="KW-0694">RNA-binding</keyword>
<evidence type="ECO:0000313" key="10">
    <source>
        <dbReference type="EMBL" id="ADE85749.1"/>
    </source>
</evidence>
<reference key="1">
    <citation type="submission" date="2008-12" db="EMBL/GenBank/DDBJ databases">
        <title>Complete genome sequence of Rhodobacter capsulatus SB1003.</title>
        <authorList>
            <person name="Strnad H."/>
            <person name="Lapidus A."/>
            <person name="Vlcek C."/>
            <person name="Ulbrich P."/>
            <person name="Paces J."/>
            <person name="Maltsev N."/>
            <person name="Kumar V."/>
            <person name="Kogan Y."/>
            <person name="Milgram A."/>
            <person name="Rebrekov D."/>
            <person name="Mazur M."/>
            <person name="Cox R."/>
            <person name="Kyrpides N."/>
            <person name="Kolar M."/>
            <person name="Sachova J."/>
            <person name="Ridl J."/>
            <person name="Ivanova N."/>
            <person name="Kapatral V."/>
            <person name="Los T."/>
            <person name="Lykidis A."/>
            <person name="Mikhailova N."/>
            <person name="Reznik G."/>
            <person name="Vasieva O."/>
            <person name="Fonstein M."/>
            <person name="Paces V."/>
            <person name="Haselkorn R."/>
        </authorList>
    </citation>
    <scope>NUCLEOTIDE SEQUENCE</scope>
    <source>
        <strain>SB1003</strain>
    </source>
</reference>
<evidence type="ECO:0000313" key="11">
    <source>
        <dbReference type="Proteomes" id="UP000002361"/>
    </source>
</evidence>
<evidence type="ECO:0000256" key="8">
    <source>
        <dbReference type="ARBA" id="ARBA00044792"/>
    </source>
</evidence>
<feature type="region of interest" description="Disordered" evidence="9">
    <location>
        <begin position="59"/>
        <end position="80"/>
    </location>
</feature>
<keyword evidence="3" id="KW-0255">Endonuclease</keyword>
<name>D5AUW0_RHOCB</name>
<dbReference type="PDB" id="7OS0">
    <property type="method" value="X-ray"/>
    <property type="resolution" value="2.20 A"/>
    <property type="chains" value="A/C=1-1285"/>
</dbReference>
<keyword evidence="2" id="KW-0677">Repeat</keyword>
<dbReference type="GO" id="GO:0051607">
    <property type="term" value="P:defense response to virus"/>
    <property type="evidence" value="ECO:0007669"/>
    <property type="project" value="UniProtKB-KW"/>
</dbReference>
<evidence type="ECO:0000256" key="1">
    <source>
        <dbReference type="ARBA" id="ARBA00022722"/>
    </source>
</evidence>
<feature type="region of interest" description="Disordered" evidence="9">
    <location>
        <begin position="1161"/>
        <end position="1208"/>
    </location>
</feature>
<dbReference type="KEGG" id="rcp:RCAP_rcc02005"/>
<dbReference type="Proteomes" id="UP000002361">
    <property type="component" value="Chromosome"/>
</dbReference>
<dbReference type="GO" id="GO:0016787">
    <property type="term" value="F:hydrolase activity"/>
    <property type="evidence" value="ECO:0007669"/>
    <property type="project" value="UniProtKB-KW"/>
</dbReference>
<dbReference type="eggNOG" id="ENOG5032JQS">
    <property type="taxonomic scope" value="Bacteria"/>
</dbReference>
<dbReference type="SMR" id="D5AUW0"/>
<dbReference type="GO" id="GO:0004519">
    <property type="term" value="F:endonuclease activity"/>
    <property type="evidence" value="ECO:0007669"/>
    <property type="project" value="UniProtKB-KW"/>
</dbReference>
<dbReference type="NCBIfam" id="NF038188">
    <property type="entry name" value="cas13A_C2c2"/>
    <property type="match status" value="1"/>
</dbReference>
<keyword evidence="4" id="KW-0378">Hydrolase</keyword>
<keyword evidence="11" id="KW-1185">Reference proteome</keyword>
<comment type="similarity">
    <text evidence="7">Belongs to the CRISPR-associated endoribonuclease Cas13a family.</text>
</comment>
<dbReference type="GeneID" id="31490869"/>
<dbReference type="OrthoDB" id="7331891at2"/>
<dbReference type="RefSeq" id="WP_013067728.1">
    <property type="nucleotide sequence ID" value="NC_014034.1"/>
</dbReference>
<dbReference type="EMBL" id="CP001312">
    <property type="protein sequence ID" value="ADE85749.1"/>
    <property type="molecule type" value="Genomic_DNA"/>
</dbReference>
<proteinExistence type="evidence at protein level"/>
<reference evidence="10 11" key="2">
    <citation type="journal article" date="2010" name="J. Bacteriol.">
        <title>Complete genome sequence of the photosynthetic purple nonsulfur bacterium Rhodobacter capsulatus SB 1003.</title>
        <authorList>
            <person name="Strnad H."/>
            <person name="Lapidus A."/>
            <person name="Paces J."/>
            <person name="Ulbrich P."/>
            <person name="Vlcek C."/>
            <person name="Paces V."/>
            <person name="Haselkorn R."/>
        </authorList>
    </citation>
    <scope>NUCLEOTIDE SEQUENCE [LARGE SCALE GENOMIC DNA]</scope>
    <source>
        <strain evidence="11">ATCC BAA-309 / NBRC 16581 / SB1003</strain>
    </source>
</reference>
<evidence type="ECO:0000256" key="5">
    <source>
        <dbReference type="ARBA" id="ARBA00022884"/>
    </source>
</evidence>